<gene>
    <name evidence="1" type="ORF">SPELUC_LOCUS3760</name>
</gene>
<name>A0ACA9L8P3_9GLOM</name>
<keyword evidence="2" id="KW-1185">Reference proteome</keyword>
<comment type="caution">
    <text evidence="1">The sequence shown here is derived from an EMBL/GenBank/DDBJ whole genome shotgun (WGS) entry which is preliminary data.</text>
</comment>
<feature type="non-terminal residue" evidence="1">
    <location>
        <position position="96"/>
    </location>
</feature>
<dbReference type="Proteomes" id="UP000789366">
    <property type="component" value="Unassembled WGS sequence"/>
</dbReference>
<dbReference type="EMBL" id="CAJVPW010003033">
    <property type="protein sequence ID" value="CAG8517299.1"/>
    <property type="molecule type" value="Genomic_DNA"/>
</dbReference>
<evidence type="ECO:0000313" key="1">
    <source>
        <dbReference type="EMBL" id="CAG8517299.1"/>
    </source>
</evidence>
<accession>A0ACA9L8P3</accession>
<organism evidence="1 2">
    <name type="scientific">Cetraspora pellucida</name>
    <dbReference type="NCBI Taxonomy" id="1433469"/>
    <lineage>
        <taxon>Eukaryota</taxon>
        <taxon>Fungi</taxon>
        <taxon>Fungi incertae sedis</taxon>
        <taxon>Mucoromycota</taxon>
        <taxon>Glomeromycotina</taxon>
        <taxon>Glomeromycetes</taxon>
        <taxon>Diversisporales</taxon>
        <taxon>Gigasporaceae</taxon>
        <taxon>Cetraspora</taxon>
    </lineage>
</organism>
<protein>
    <submittedName>
        <fullName evidence="1">7407_t:CDS:1</fullName>
    </submittedName>
</protein>
<proteinExistence type="predicted"/>
<reference evidence="1" key="1">
    <citation type="submission" date="2021-06" db="EMBL/GenBank/DDBJ databases">
        <authorList>
            <person name="Kallberg Y."/>
            <person name="Tangrot J."/>
            <person name="Rosling A."/>
        </authorList>
    </citation>
    <scope>NUCLEOTIDE SEQUENCE</scope>
    <source>
        <strain evidence="1">28 12/20/2015</strain>
    </source>
</reference>
<evidence type="ECO:0000313" key="2">
    <source>
        <dbReference type="Proteomes" id="UP000789366"/>
    </source>
</evidence>
<sequence length="96" mass="10553">MQITPQPIDASPSSSLESISQNTDPLDQDNLANVITNAAFSNMTKEASNSGLTENSDSSEIEDNNMEEVTFTTVTSKKRKKKNKQKTDNLTLENTE</sequence>